<evidence type="ECO:0000256" key="6">
    <source>
        <dbReference type="ARBA" id="ARBA00023242"/>
    </source>
</evidence>
<accession>A0A3Q3AS09</accession>
<dbReference type="InterPro" id="IPR020588">
    <property type="entry name" value="RecA_ATP-bd"/>
</dbReference>
<dbReference type="InterPro" id="IPR027417">
    <property type="entry name" value="P-loop_NTPase"/>
</dbReference>
<sequence length="342" mass="37405">MRRPLSSLNLGTNVKVKLGRAGFQFTSDLQHLNPEQLSQEAGVSQQEALQVLQAADTGGGGGTFLSALELLQKEEGSRSIVTFCSQLDHALGGGLPVGKTTEICGVPGIGKTQLCLQLAVDVQLPQCFGGVEGQVIFLDTEGSFLLQRVVDMSAAAVRHCSMLAEDEEQQVAMTTFTVENILSNIFLVHCRDYVELLAELHLLPAFLQERTKIRLLIIDSVTLPFLQLFDDLSQRTRLLQGLGQKLIAIATNHNIAVVITNHMTTRLRGAHSHLVPALGDIWGHAPTTRLLLEWEGSQRLASILKSPGHMETTAQYQITCEGFRDAAQSEQPQSKRSRTFTD</sequence>
<evidence type="ECO:0000313" key="10">
    <source>
        <dbReference type="Proteomes" id="UP000264800"/>
    </source>
</evidence>
<dbReference type="GO" id="GO:0034101">
    <property type="term" value="P:erythrocyte homeostasis"/>
    <property type="evidence" value="ECO:0007669"/>
    <property type="project" value="Ensembl"/>
</dbReference>
<dbReference type="GO" id="GO:0007131">
    <property type="term" value="P:reciprocal meiotic recombination"/>
    <property type="evidence" value="ECO:0007669"/>
    <property type="project" value="TreeGrafter"/>
</dbReference>
<dbReference type="OrthoDB" id="5957327at2759"/>
<dbReference type="SMART" id="SM00382">
    <property type="entry name" value="AAA"/>
    <property type="match status" value="1"/>
</dbReference>
<keyword evidence="6" id="KW-0539">Nucleus</keyword>
<dbReference type="GeneTree" id="ENSGT00940000156805"/>
<dbReference type="GO" id="GO:0000400">
    <property type="term" value="F:four-way junction DNA binding"/>
    <property type="evidence" value="ECO:0007669"/>
    <property type="project" value="TreeGrafter"/>
</dbReference>
<dbReference type="GO" id="GO:0005657">
    <property type="term" value="C:replication fork"/>
    <property type="evidence" value="ECO:0007669"/>
    <property type="project" value="TreeGrafter"/>
</dbReference>
<dbReference type="OMA" id="AMETFTV"/>
<dbReference type="GO" id="GO:0005524">
    <property type="term" value="F:ATP binding"/>
    <property type="evidence" value="ECO:0007669"/>
    <property type="project" value="UniProtKB-KW"/>
</dbReference>
<dbReference type="InterPro" id="IPR003593">
    <property type="entry name" value="AAA+_ATPase"/>
</dbReference>
<dbReference type="Proteomes" id="UP000264800">
    <property type="component" value="Unplaced"/>
</dbReference>
<name>A0A3Q3AS09_KRYMA</name>
<dbReference type="STRING" id="37003.ENSKMAP00000019738"/>
<dbReference type="GeneID" id="108251237"/>
<evidence type="ECO:0000256" key="3">
    <source>
        <dbReference type="ARBA" id="ARBA00022763"/>
    </source>
</evidence>
<keyword evidence="10" id="KW-1185">Reference proteome</keyword>
<protein>
    <recommendedName>
        <fullName evidence="7">DNA repair protein RAD51 homolog 3</fullName>
    </recommendedName>
</protein>
<dbReference type="GO" id="GO:0008821">
    <property type="term" value="F:crossover junction DNA endonuclease activity"/>
    <property type="evidence" value="ECO:0007669"/>
    <property type="project" value="TreeGrafter"/>
</dbReference>
<dbReference type="GO" id="GO:0033065">
    <property type="term" value="C:Rad51C-XRCC3 complex"/>
    <property type="evidence" value="ECO:0007669"/>
    <property type="project" value="TreeGrafter"/>
</dbReference>
<keyword evidence="5" id="KW-0234">DNA repair</keyword>
<dbReference type="GO" id="GO:0001776">
    <property type="term" value="P:leukocyte homeostasis"/>
    <property type="evidence" value="ECO:0007669"/>
    <property type="project" value="Ensembl"/>
</dbReference>
<dbReference type="PANTHER" id="PTHR46239:SF1">
    <property type="entry name" value="DNA REPAIR PROTEIN RAD51 HOMOLOG 3"/>
    <property type="match status" value="1"/>
</dbReference>
<feature type="domain" description="RecA family profile 1" evidence="8">
    <location>
        <begin position="76"/>
        <end position="263"/>
    </location>
</feature>
<dbReference type="GO" id="GO:0000707">
    <property type="term" value="P:meiotic DNA recombinase assembly"/>
    <property type="evidence" value="ECO:0007669"/>
    <property type="project" value="TreeGrafter"/>
</dbReference>
<comment type="subcellular location">
    <subcellularLocation>
        <location evidence="1">Nucleus</location>
    </subcellularLocation>
</comment>
<keyword evidence="3" id="KW-0227">DNA damage</keyword>
<evidence type="ECO:0000256" key="4">
    <source>
        <dbReference type="ARBA" id="ARBA00022840"/>
    </source>
</evidence>
<keyword evidence="4" id="KW-0067">ATP-binding</keyword>
<dbReference type="PANTHER" id="PTHR46239">
    <property type="entry name" value="DNA REPAIR PROTEIN RAD51 HOMOLOG 3 RAD51C"/>
    <property type="match status" value="1"/>
</dbReference>
<dbReference type="RefSeq" id="XP_017296945.1">
    <property type="nucleotide sequence ID" value="XM_017441456.3"/>
</dbReference>
<dbReference type="AlphaFoldDB" id="A0A3Q3AS09"/>
<dbReference type="InterPro" id="IPR013632">
    <property type="entry name" value="Rad51_C"/>
</dbReference>
<evidence type="ECO:0000256" key="2">
    <source>
        <dbReference type="ARBA" id="ARBA00022741"/>
    </source>
</evidence>
<dbReference type="GO" id="GO:0007596">
    <property type="term" value="P:blood coagulation"/>
    <property type="evidence" value="ECO:0007669"/>
    <property type="project" value="Ensembl"/>
</dbReference>
<dbReference type="InterPro" id="IPR052093">
    <property type="entry name" value="HR_Repair_Mediator"/>
</dbReference>
<reference evidence="9" key="1">
    <citation type="submission" date="2025-08" db="UniProtKB">
        <authorList>
            <consortium name="Ensembl"/>
        </authorList>
    </citation>
    <scope>IDENTIFICATION</scope>
</reference>
<dbReference type="GO" id="GO:0140664">
    <property type="term" value="F:ATP-dependent DNA damage sensor activity"/>
    <property type="evidence" value="ECO:0007669"/>
    <property type="project" value="InterPro"/>
</dbReference>
<dbReference type="KEGG" id="kmr:108251237"/>
<dbReference type="Ensembl" id="ENSKMAT00000020003.1">
    <property type="protein sequence ID" value="ENSKMAP00000019738.1"/>
    <property type="gene ID" value="ENSKMAG00000014692.1"/>
</dbReference>
<dbReference type="CTD" id="5889"/>
<evidence type="ECO:0000256" key="5">
    <source>
        <dbReference type="ARBA" id="ARBA00023204"/>
    </source>
</evidence>
<dbReference type="GO" id="GO:0033063">
    <property type="term" value="C:Rad51B-Rad51C-Rad51D-XRCC2 complex"/>
    <property type="evidence" value="ECO:0007669"/>
    <property type="project" value="TreeGrafter"/>
</dbReference>
<evidence type="ECO:0000259" key="8">
    <source>
        <dbReference type="PROSITE" id="PS50162"/>
    </source>
</evidence>
<reference evidence="9" key="2">
    <citation type="submission" date="2025-09" db="UniProtKB">
        <authorList>
            <consortium name="Ensembl"/>
        </authorList>
    </citation>
    <scope>IDENTIFICATION</scope>
</reference>
<proteinExistence type="predicted"/>
<dbReference type="PROSITE" id="PS50162">
    <property type="entry name" value="RECA_2"/>
    <property type="match status" value="1"/>
</dbReference>
<evidence type="ECO:0000313" key="9">
    <source>
        <dbReference type="Ensembl" id="ENSKMAP00000019738.1"/>
    </source>
</evidence>
<dbReference type="Pfam" id="PF08423">
    <property type="entry name" value="Rad51"/>
    <property type="match status" value="1"/>
</dbReference>
<organism evidence="9 10">
    <name type="scientific">Kryptolebias marmoratus</name>
    <name type="common">Mangrove killifish</name>
    <name type="synonym">Rivulus marmoratus</name>
    <dbReference type="NCBI Taxonomy" id="37003"/>
    <lineage>
        <taxon>Eukaryota</taxon>
        <taxon>Metazoa</taxon>
        <taxon>Chordata</taxon>
        <taxon>Craniata</taxon>
        <taxon>Vertebrata</taxon>
        <taxon>Euteleostomi</taxon>
        <taxon>Actinopterygii</taxon>
        <taxon>Neopterygii</taxon>
        <taxon>Teleostei</taxon>
        <taxon>Neoteleostei</taxon>
        <taxon>Acanthomorphata</taxon>
        <taxon>Ovalentaria</taxon>
        <taxon>Atherinomorphae</taxon>
        <taxon>Cyprinodontiformes</taxon>
        <taxon>Rivulidae</taxon>
        <taxon>Kryptolebias</taxon>
    </lineage>
</organism>
<dbReference type="InterPro" id="IPR016467">
    <property type="entry name" value="DNA_recomb/repair_RecA-like"/>
</dbReference>
<dbReference type="PIRSF" id="PIRSF005856">
    <property type="entry name" value="Rad51"/>
    <property type="match status" value="1"/>
</dbReference>
<keyword evidence="2" id="KW-0547">Nucleotide-binding</keyword>
<dbReference type="SUPFAM" id="SSF52540">
    <property type="entry name" value="P-loop containing nucleoside triphosphate hydrolases"/>
    <property type="match status" value="1"/>
</dbReference>
<dbReference type="Gene3D" id="3.40.50.300">
    <property type="entry name" value="P-loop containing nucleotide triphosphate hydrolases"/>
    <property type="match status" value="1"/>
</dbReference>
<evidence type="ECO:0000256" key="1">
    <source>
        <dbReference type="ARBA" id="ARBA00004123"/>
    </source>
</evidence>
<dbReference type="CDD" id="cd19492">
    <property type="entry name" value="Rad51C"/>
    <property type="match status" value="1"/>
</dbReference>
<evidence type="ECO:0000256" key="7">
    <source>
        <dbReference type="ARBA" id="ARBA00040674"/>
    </source>
</evidence>